<evidence type="ECO:0000313" key="3">
    <source>
        <dbReference type="Proteomes" id="UP000095282"/>
    </source>
</evidence>
<dbReference type="Proteomes" id="UP000095282">
    <property type="component" value="Unplaced"/>
</dbReference>
<protein>
    <submittedName>
        <fullName evidence="4">Reverse transcriptase domain-containing protein</fullName>
    </submittedName>
</protein>
<dbReference type="CDD" id="cd01650">
    <property type="entry name" value="RT_nLTR_like"/>
    <property type="match status" value="1"/>
</dbReference>
<proteinExistence type="predicted"/>
<dbReference type="Pfam" id="PF00078">
    <property type="entry name" value="RVT_1"/>
    <property type="match status" value="1"/>
</dbReference>
<feature type="domain" description="Reverse transcriptase" evidence="2">
    <location>
        <begin position="1"/>
        <end position="287"/>
    </location>
</feature>
<reference evidence="4" key="1">
    <citation type="submission" date="2016-11" db="UniProtKB">
        <authorList>
            <consortium name="WormBaseParasite"/>
        </authorList>
    </citation>
    <scope>IDENTIFICATION</scope>
</reference>
<dbReference type="Gene3D" id="3.30.70.270">
    <property type="match status" value="1"/>
</dbReference>
<dbReference type="SUPFAM" id="SSF56672">
    <property type="entry name" value="DNA/RNA polymerases"/>
    <property type="match status" value="1"/>
</dbReference>
<accession>A0A1I7U240</accession>
<feature type="coiled-coil region" evidence="1">
    <location>
        <begin position="233"/>
        <end position="260"/>
    </location>
</feature>
<sequence>MDLRGGNGSVTPFFCEKGINLGKDQREGVIRRLRDIMNKLRYKKSKSWYPTDFFKHSIAFSIRAFFVAGTLFGLYLFKELLSVGELNTNSLIPFPHSFYRFSPDDKSIGILRSAIDVAKGRGRSLSVAWLDLTNAFGSVPHELIEQTLIAYGFPEMVVHVIKDMYKGAAIRVKSKYEKSDRIQIKSGVKQGDPISPTLFNMCLESVIRRHLETAAGHHCLNTNIKVLAFADDMAILSESKIQLQRELKKMNEQCTSLNLIFKPAKCASLIIEGIPAKTAQMEISKTIDTRSGVFCLFQSFHYFISSEFSLNPPSYLLFRQSGSRFFQNFFRHIGHRSCLSEQFLQNIYWNLLLDVVSIACPVNPIPD</sequence>
<keyword evidence="1" id="KW-0175">Coiled coil</keyword>
<dbReference type="InterPro" id="IPR043502">
    <property type="entry name" value="DNA/RNA_pol_sf"/>
</dbReference>
<dbReference type="PROSITE" id="PS50878">
    <property type="entry name" value="RT_POL"/>
    <property type="match status" value="1"/>
</dbReference>
<keyword evidence="3" id="KW-1185">Reference proteome</keyword>
<evidence type="ECO:0000256" key="1">
    <source>
        <dbReference type="SAM" id="Coils"/>
    </source>
</evidence>
<dbReference type="InterPro" id="IPR000477">
    <property type="entry name" value="RT_dom"/>
</dbReference>
<dbReference type="eggNOG" id="KOG1075">
    <property type="taxonomic scope" value="Eukaryota"/>
</dbReference>
<dbReference type="InterPro" id="IPR043128">
    <property type="entry name" value="Rev_trsase/Diguanyl_cyclase"/>
</dbReference>
<dbReference type="PANTHER" id="PTHR47027">
    <property type="entry name" value="REVERSE TRANSCRIPTASE DOMAIN-CONTAINING PROTEIN"/>
    <property type="match status" value="1"/>
</dbReference>
<name>A0A1I7U240_9PELO</name>
<evidence type="ECO:0000313" key="4">
    <source>
        <dbReference type="WBParaSite" id="Csp11.Scaffold629.g14075.t1"/>
    </source>
</evidence>
<organism evidence="3 4">
    <name type="scientific">Caenorhabditis tropicalis</name>
    <dbReference type="NCBI Taxonomy" id="1561998"/>
    <lineage>
        <taxon>Eukaryota</taxon>
        <taxon>Metazoa</taxon>
        <taxon>Ecdysozoa</taxon>
        <taxon>Nematoda</taxon>
        <taxon>Chromadorea</taxon>
        <taxon>Rhabditida</taxon>
        <taxon>Rhabditina</taxon>
        <taxon>Rhabditomorpha</taxon>
        <taxon>Rhabditoidea</taxon>
        <taxon>Rhabditidae</taxon>
        <taxon>Peloderinae</taxon>
        <taxon>Caenorhabditis</taxon>
    </lineage>
</organism>
<evidence type="ECO:0000259" key="2">
    <source>
        <dbReference type="PROSITE" id="PS50878"/>
    </source>
</evidence>
<dbReference type="STRING" id="1561998.A0A1I7U240"/>
<dbReference type="PANTHER" id="PTHR47027:SF20">
    <property type="entry name" value="REVERSE TRANSCRIPTASE-LIKE PROTEIN WITH RNA-DIRECTED DNA POLYMERASE DOMAIN"/>
    <property type="match status" value="1"/>
</dbReference>
<dbReference type="WBParaSite" id="Csp11.Scaffold629.g14075.t1">
    <property type="protein sequence ID" value="Csp11.Scaffold629.g14075.t1"/>
    <property type="gene ID" value="Csp11.Scaffold629.g14075"/>
</dbReference>
<dbReference type="AlphaFoldDB" id="A0A1I7U240"/>